<feature type="domain" description="FAD-binding" evidence="8">
    <location>
        <begin position="115"/>
        <end position="324"/>
    </location>
</feature>
<evidence type="ECO:0000256" key="6">
    <source>
        <dbReference type="ARBA" id="ARBA00023002"/>
    </source>
</evidence>
<dbReference type="InterPro" id="IPR010971">
    <property type="entry name" value="UbiH/COQ6"/>
</dbReference>
<dbReference type="PANTHER" id="PTHR43876:SF7">
    <property type="entry name" value="UBIQUINONE BIOSYNTHESIS MONOOXYGENASE COQ6, MITOCHONDRIAL"/>
    <property type="match status" value="1"/>
</dbReference>
<evidence type="ECO:0000256" key="3">
    <source>
        <dbReference type="ARBA" id="ARBA00005349"/>
    </source>
</evidence>
<dbReference type="GO" id="GO:0004497">
    <property type="term" value="F:monooxygenase activity"/>
    <property type="evidence" value="ECO:0007669"/>
    <property type="project" value="UniProtKB-KW"/>
</dbReference>
<dbReference type="GO" id="GO:0016705">
    <property type="term" value="F:oxidoreductase activity, acting on paired donors, with incorporation or reduction of molecular oxygen"/>
    <property type="evidence" value="ECO:0007669"/>
    <property type="project" value="InterPro"/>
</dbReference>
<protein>
    <submittedName>
        <fullName evidence="9">Ubiquinone biosynthesis UbiH/UbiF/VisC/COQ6 family hydroxylase</fullName>
    </submittedName>
</protein>
<name>A0A4R2MCZ1_RUBGE</name>
<keyword evidence="6" id="KW-0560">Oxidoreductase</keyword>
<dbReference type="UniPathway" id="UPA00232"/>
<dbReference type="Gene3D" id="3.50.50.60">
    <property type="entry name" value="FAD/NAD(P)-binding domain"/>
    <property type="match status" value="2"/>
</dbReference>
<gene>
    <name evidence="9" type="ORF">EV684_10649</name>
</gene>
<dbReference type="Pfam" id="PF01494">
    <property type="entry name" value="FAD_binding_3"/>
    <property type="match status" value="2"/>
</dbReference>
<dbReference type="InterPro" id="IPR018168">
    <property type="entry name" value="Ubi_Hdrlase_CS"/>
</dbReference>
<dbReference type="GO" id="GO:0006744">
    <property type="term" value="P:ubiquinone biosynthetic process"/>
    <property type="evidence" value="ECO:0007669"/>
    <property type="project" value="UniProtKB-UniPathway"/>
</dbReference>
<dbReference type="Proteomes" id="UP000295106">
    <property type="component" value="Unassembled WGS sequence"/>
</dbReference>
<evidence type="ECO:0000256" key="1">
    <source>
        <dbReference type="ARBA" id="ARBA00001974"/>
    </source>
</evidence>
<dbReference type="PANTHER" id="PTHR43876">
    <property type="entry name" value="UBIQUINONE BIOSYNTHESIS MONOOXYGENASE COQ6, MITOCHONDRIAL"/>
    <property type="match status" value="1"/>
</dbReference>
<dbReference type="PRINTS" id="PR00420">
    <property type="entry name" value="RNGMNOXGNASE"/>
</dbReference>
<dbReference type="InterPro" id="IPR051205">
    <property type="entry name" value="UbiH/COQ6_monooxygenase"/>
</dbReference>
<feature type="domain" description="FAD-binding" evidence="8">
    <location>
        <begin position="4"/>
        <end position="72"/>
    </location>
</feature>
<dbReference type="SUPFAM" id="SSF51905">
    <property type="entry name" value="FAD/NAD(P)-binding domain"/>
    <property type="match status" value="1"/>
</dbReference>
<comment type="cofactor">
    <cofactor evidence="1">
        <name>FAD</name>
        <dbReference type="ChEBI" id="CHEBI:57692"/>
    </cofactor>
</comment>
<evidence type="ECO:0000256" key="7">
    <source>
        <dbReference type="ARBA" id="ARBA00023033"/>
    </source>
</evidence>
<dbReference type="InterPro" id="IPR002938">
    <property type="entry name" value="FAD-bd"/>
</dbReference>
<comment type="similarity">
    <text evidence="3">Belongs to the UbiH/COQ6 family.</text>
</comment>
<sequence>MASCDVLVRGAGAVGLAGALSLARQGLRVALLGAAPPVAPAGRADIRTYALNAASVALLQSLRVWDALPPDARTPVHDMRVEGDVPGNSLDFSAWSQGADALAWIVDAAELEHALGTAARFAPHLERVTTEVPAELIVLAEGKASPTRERLGVKMALHPYGQRAVCARLQTDQAHAGLARQWFRSPDILALLPFDRPRAGHGYGLVWSVPEARAAELMALDDAGFEAALAEASGGAAGPLRLASERADFPLAFGRAERLCGPGWVLVGDAAHVVHPLAGQGLNLGLADVAALSAAIAGREPWRTLGDEKLLRRYARERELPTRAMGQLTDALLHLFASEEPLLRELRNRGLDLVNRLPPLKRFLTERALDRPPAVSKEPR</sequence>
<dbReference type="PROSITE" id="PS01304">
    <property type="entry name" value="UBIH"/>
    <property type="match status" value="1"/>
</dbReference>
<dbReference type="EMBL" id="SLXD01000006">
    <property type="protein sequence ID" value="TCP02487.1"/>
    <property type="molecule type" value="Genomic_DNA"/>
</dbReference>
<comment type="pathway">
    <text evidence="2">Cofactor biosynthesis; ubiquinone biosynthesis.</text>
</comment>
<evidence type="ECO:0000313" key="10">
    <source>
        <dbReference type="Proteomes" id="UP000295106"/>
    </source>
</evidence>
<accession>A0A4R2MCZ1</accession>
<evidence type="ECO:0000256" key="4">
    <source>
        <dbReference type="ARBA" id="ARBA00022630"/>
    </source>
</evidence>
<evidence type="ECO:0000256" key="2">
    <source>
        <dbReference type="ARBA" id="ARBA00004749"/>
    </source>
</evidence>
<dbReference type="Gene3D" id="3.30.9.10">
    <property type="entry name" value="D-Amino Acid Oxidase, subunit A, domain 2"/>
    <property type="match status" value="1"/>
</dbReference>
<evidence type="ECO:0000313" key="9">
    <source>
        <dbReference type="EMBL" id="TCP02487.1"/>
    </source>
</evidence>
<dbReference type="InterPro" id="IPR036188">
    <property type="entry name" value="FAD/NAD-bd_sf"/>
</dbReference>
<dbReference type="RefSeq" id="WP_132646987.1">
    <property type="nucleotide sequence ID" value="NZ_CP181386.1"/>
</dbReference>
<dbReference type="GeneID" id="99683450"/>
<evidence type="ECO:0000259" key="8">
    <source>
        <dbReference type="Pfam" id="PF01494"/>
    </source>
</evidence>
<proteinExistence type="inferred from homology"/>
<dbReference type="GO" id="GO:0071949">
    <property type="term" value="F:FAD binding"/>
    <property type="evidence" value="ECO:0007669"/>
    <property type="project" value="InterPro"/>
</dbReference>
<evidence type="ECO:0000256" key="5">
    <source>
        <dbReference type="ARBA" id="ARBA00022827"/>
    </source>
</evidence>
<organism evidence="9 10">
    <name type="scientific">Rubrivivax gelatinosus</name>
    <name type="common">Rhodocyclus gelatinosus</name>
    <name type="synonym">Rhodopseudomonas gelatinosa</name>
    <dbReference type="NCBI Taxonomy" id="28068"/>
    <lineage>
        <taxon>Bacteria</taxon>
        <taxon>Pseudomonadati</taxon>
        <taxon>Pseudomonadota</taxon>
        <taxon>Betaproteobacteria</taxon>
        <taxon>Burkholderiales</taxon>
        <taxon>Sphaerotilaceae</taxon>
        <taxon>Rubrivivax</taxon>
    </lineage>
</organism>
<keyword evidence="9" id="KW-0830">Ubiquinone</keyword>
<dbReference type="AlphaFoldDB" id="A0A4R2MCZ1"/>
<keyword evidence="7" id="KW-0503">Monooxygenase</keyword>
<dbReference type="OrthoDB" id="9769565at2"/>
<reference evidence="9 10" key="1">
    <citation type="submission" date="2019-03" db="EMBL/GenBank/DDBJ databases">
        <title>Genomic Encyclopedia of Type Strains, Phase IV (KMG-IV): sequencing the most valuable type-strain genomes for metagenomic binning, comparative biology and taxonomic classification.</title>
        <authorList>
            <person name="Goeker M."/>
        </authorList>
    </citation>
    <scope>NUCLEOTIDE SEQUENCE [LARGE SCALE GENOMIC DNA]</scope>
    <source>
        <strain evidence="9 10">DSM 1709</strain>
    </source>
</reference>
<comment type="caution">
    <text evidence="9">The sequence shown here is derived from an EMBL/GenBank/DDBJ whole genome shotgun (WGS) entry which is preliminary data.</text>
</comment>
<keyword evidence="5" id="KW-0274">FAD</keyword>
<keyword evidence="4" id="KW-0285">Flavoprotein</keyword>
<dbReference type="NCBIfam" id="TIGR01988">
    <property type="entry name" value="Ubi-OHases"/>
    <property type="match status" value="1"/>
</dbReference>